<dbReference type="Proteomes" id="UP000183040">
    <property type="component" value="Unassembled WGS sequence"/>
</dbReference>
<dbReference type="NCBIfam" id="TIGR02145">
    <property type="entry name" value="Fib_succ_major"/>
    <property type="match status" value="1"/>
</dbReference>
<evidence type="ECO:0000259" key="2">
    <source>
        <dbReference type="Pfam" id="PF09603"/>
    </source>
</evidence>
<dbReference type="CDD" id="cd13121">
    <property type="entry name" value="BF2867_like_C"/>
    <property type="match status" value="1"/>
</dbReference>
<dbReference type="InterPro" id="IPR042278">
    <property type="entry name" value="Mfa-like_1_N"/>
</dbReference>
<dbReference type="InterPro" id="IPR025049">
    <property type="entry name" value="Mfa-like_1"/>
</dbReference>
<dbReference type="Gene3D" id="2.60.40.2630">
    <property type="match status" value="1"/>
</dbReference>
<feature type="transmembrane region" description="Helical" evidence="1">
    <location>
        <begin position="7"/>
        <end position="28"/>
    </location>
</feature>
<gene>
    <name evidence="3" type="ORF">SAMN04487924_109100</name>
</gene>
<keyword evidence="1" id="KW-1133">Transmembrane helix</keyword>
<evidence type="ECO:0000313" key="3">
    <source>
        <dbReference type="EMBL" id="SEA60930.1"/>
    </source>
</evidence>
<dbReference type="EMBL" id="FNRP01000009">
    <property type="protein sequence ID" value="SEA60930.1"/>
    <property type="molecule type" value="Genomic_DNA"/>
</dbReference>
<keyword evidence="1" id="KW-0812">Transmembrane</keyword>
<evidence type="ECO:0000313" key="4">
    <source>
        <dbReference type="Proteomes" id="UP000183040"/>
    </source>
</evidence>
<proteinExistence type="predicted"/>
<dbReference type="CDD" id="cd13120">
    <property type="entry name" value="BF2867_like_N"/>
    <property type="match status" value="1"/>
</dbReference>
<keyword evidence="1" id="KW-0472">Membrane</keyword>
<dbReference type="InterPro" id="IPR011871">
    <property type="entry name" value="Fib_succ_major"/>
</dbReference>
<accession>A0A1H4CKT8</accession>
<name>A0A1H4CKT8_9BACE</name>
<sequence length="634" mass="70493">MKTCHNLFMGVGFFILCCTMFTACVNHISEEEGEIINNGDIPLKFVADIHEIMNTRVVNNSFGEKDEVGLFALAGTTTMQEERYADNLHFVRSSTGEFVSDESVYYPDDGVTLNLISYYPYQNSGVAMGESSMQVTVATTQDKLDDYSHSDFLVASKKEVLASKDAVALTYNHQFFRMKIVLVPGEGENIEEILSVKPTLSVSGFYTKTIYDFQKKTFSAYSEEKDITPAGEWEIKDGRLVGKELILIPQEATVGYQYITLEAAGKLYTSLLPSTLQLESGKQRELEITFVSAEDILMSKVNGEIGDWDGTEVDHTESGILHKYIDVSKLTFEKSNVYKVIHSGKQVAEICKEYLVTPDFSSQAIVAYPMKEDGSVNLSQGIVAQLLGKSGKVNGGSVSWNMEDHSLTYVDGTLLARNNVYVLADGTISLSVTLADDVLPVLAQEDIVRDVRGGVIHNYPLVKIGTQYWMRSNLETSLYVNGDALPKLNQVTANIAGYLQSTTEHYFYTANVALSGRILPTHWSIPNWEDWNILKDYLKGEASLLKSGTWLSLKTEEQVQPATNLSGFNGIPVGMYVGAFQADYENKHLAYWTLDNTNATIDTKVFYMKSDTNIIEESNAGIDTKAFAIRCIRK</sequence>
<dbReference type="Gene3D" id="2.60.40.2620">
    <property type="entry name" value="Fimbrillin-like"/>
    <property type="match status" value="1"/>
</dbReference>
<dbReference type="Pfam" id="PF13149">
    <property type="entry name" value="Mfa_like_1"/>
    <property type="match status" value="1"/>
</dbReference>
<dbReference type="PROSITE" id="PS51257">
    <property type="entry name" value="PROKAR_LIPOPROTEIN"/>
    <property type="match status" value="1"/>
</dbReference>
<feature type="domain" description="Fibrobacter succinogenes major paralogous" evidence="2">
    <location>
        <begin position="462"/>
        <end position="633"/>
    </location>
</feature>
<evidence type="ECO:0000256" key="1">
    <source>
        <dbReference type="SAM" id="Phobius"/>
    </source>
</evidence>
<reference evidence="3 4" key="1">
    <citation type="submission" date="2016-10" db="EMBL/GenBank/DDBJ databases">
        <authorList>
            <person name="de Groot N.N."/>
        </authorList>
    </citation>
    <scope>NUCLEOTIDE SEQUENCE [LARGE SCALE GENOMIC DNA]</scope>
    <source>
        <strain evidence="3 4">NLAE-zl-G339</strain>
    </source>
</reference>
<protein>
    <submittedName>
        <fullName evidence="3">Major paralogous domain-containing protein</fullName>
    </submittedName>
</protein>
<organism evidence="3 4">
    <name type="scientific">Bacteroides xylanisolvens</name>
    <dbReference type="NCBI Taxonomy" id="371601"/>
    <lineage>
        <taxon>Bacteria</taxon>
        <taxon>Pseudomonadati</taxon>
        <taxon>Bacteroidota</taxon>
        <taxon>Bacteroidia</taxon>
        <taxon>Bacteroidales</taxon>
        <taxon>Bacteroidaceae</taxon>
        <taxon>Bacteroides</taxon>
    </lineage>
</organism>
<dbReference type="Pfam" id="PF09603">
    <property type="entry name" value="Fib_succ_major"/>
    <property type="match status" value="1"/>
</dbReference>
<dbReference type="AlphaFoldDB" id="A0A1H4CKT8"/>
<dbReference type="RefSeq" id="WP_008643281.1">
    <property type="nucleotide sequence ID" value="NZ_FNRP01000009.1"/>
</dbReference>